<dbReference type="HAMAP" id="MF_01452">
    <property type="entry name" value="AddB_type1"/>
    <property type="match status" value="1"/>
</dbReference>
<accession>A0A1B1S3I8</accession>
<dbReference type="InterPro" id="IPR049035">
    <property type="entry name" value="ADDB_N"/>
</dbReference>
<evidence type="ECO:0000256" key="3">
    <source>
        <dbReference type="ARBA" id="ARBA00022723"/>
    </source>
</evidence>
<dbReference type="Pfam" id="PF13361">
    <property type="entry name" value="UvrD_C"/>
    <property type="match status" value="1"/>
</dbReference>
<keyword evidence="1 14" id="KW-0004">4Fe-4S</keyword>
<evidence type="ECO:0000256" key="5">
    <source>
        <dbReference type="ARBA" id="ARBA00022763"/>
    </source>
</evidence>
<dbReference type="EMBL" id="CP016540">
    <property type="protein sequence ID" value="ANU27742.1"/>
    <property type="molecule type" value="Genomic_DNA"/>
</dbReference>
<dbReference type="GO" id="GO:0004386">
    <property type="term" value="F:helicase activity"/>
    <property type="evidence" value="ECO:0007669"/>
    <property type="project" value="UniProtKB-KW"/>
</dbReference>
<dbReference type="GO" id="GO:0046872">
    <property type="term" value="F:metal ion binding"/>
    <property type="evidence" value="ECO:0007669"/>
    <property type="project" value="UniProtKB-KW"/>
</dbReference>
<evidence type="ECO:0000256" key="7">
    <source>
        <dbReference type="ARBA" id="ARBA00022806"/>
    </source>
</evidence>
<dbReference type="GO" id="GO:0000724">
    <property type="term" value="P:double-strand break repair via homologous recombination"/>
    <property type="evidence" value="ECO:0007669"/>
    <property type="project" value="UniProtKB-UniRule"/>
</dbReference>
<dbReference type="KEGG" id="pll:I858_012180"/>
<dbReference type="Gene3D" id="3.90.320.10">
    <property type="match status" value="1"/>
</dbReference>
<dbReference type="InterPro" id="IPR011604">
    <property type="entry name" value="PDDEXK-like_dom_sf"/>
</dbReference>
<feature type="binding site" evidence="14">
    <location>
        <position position="790"/>
    </location>
    <ligand>
        <name>[4Fe-4S] cluster</name>
        <dbReference type="ChEBI" id="CHEBI:49883"/>
    </ligand>
</feature>
<dbReference type="InterPro" id="IPR014140">
    <property type="entry name" value="DNA_helicase_suAddB"/>
</dbReference>
<feature type="binding site" evidence="14">
    <location>
        <position position="1113"/>
    </location>
    <ligand>
        <name>[4Fe-4S] cluster</name>
        <dbReference type="ChEBI" id="CHEBI:49883"/>
    </ligand>
</feature>
<comment type="cofactor">
    <cofactor evidence="14">
        <name>Mg(2+)</name>
        <dbReference type="ChEBI" id="CHEBI:18420"/>
    </cofactor>
</comment>
<dbReference type="NCBIfam" id="TIGR02773">
    <property type="entry name" value="addB_Gpos"/>
    <property type="match status" value="1"/>
</dbReference>
<dbReference type="InterPro" id="IPR014017">
    <property type="entry name" value="DNA_helicase_UvrD-like_C"/>
</dbReference>
<dbReference type="AlphaFoldDB" id="A0A1B1S3I8"/>
<dbReference type="GO" id="GO:0005524">
    <property type="term" value="F:ATP binding"/>
    <property type="evidence" value="ECO:0007669"/>
    <property type="project" value="UniProtKB-UniRule"/>
</dbReference>
<evidence type="ECO:0000256" key="1">
    <source>
        <dbReference type="ARBA" id="ARBA00022485"/>
    </source>
</evidence>
<evidence type="ECO:0000256" key="2">
    <source>
        <dbReference type="ARBA" id="ARBA00022722"/>
    </source>
</evidence>
<organism evidence="16 17">
    <name type="scientific">Planococcus versutus</name>
    <dbReference type="NCBI Taxonomy" id="1302659"/>
    <lineage>
        <taxon>Bacteria</taxon>
        <taxon>Bacillati</taxon>
        <taxon>Bacillota</taxon>
        <taxon>Bacilli</taxon>
        <taxon>Bacillales</taxon>
        <taxon>Caryophanaceae</taxon>
        <taxon>Planococcus</taxon>
    </lineage>
</organism>
<keyword evidence="17" id="KW-1185">Reference proteome</keyword>
<reference evidence="16" key="1">
    <citation type="submission" date="2016-10" db="EMBL/GenBank/DDBJ databases">
        <authorList>
            <person name="See-Too W.S."/>
        </authorList>
    </citation>
    <scope>NUCLEOTIDE SEQUENCE</scope>
    <source>
        <strain evidence="16">L10.15</strain>
    </source>
</reference>
<dbReference type="Pfam" id="PF12705">
    <property type="entry name" value="PDDEXK_1"/>
    <property type="match status" value="1"/>
</dbReference>
<evidence type="ECO:0000256" key="4">
    <source>
        <dbReference type="ARBA" id="ARBA00022741"/>
    </source>
</evidence>
<feature type="binding site" evidence="14">
    <location>
        <position position="1119"/>
    </location>
    <ligand>
        <name>[4Fe-4S] cluster</name>
        <dbReference type="ChEBI" id="CHEBI:49883"/>
    </ligand>
</feature>
<dbReference type="PANTHER" id="PTHR30591">
    <property type="entry name" value="RECBCD ENZYME SUBUNIT RECC"/>
    <property type="match status" value="1"/>
</dbReference>
<evidence type="ECO:0000313" key="16">
    <source>
        <dbReference type="EMBL" id="ANU27742.1"/>
    </source>
</evidence>
<dbReference type="OrthoDB" id="9758506at2"/>
<dbReference type="STRING" id="1302659.I858_012180"/>
<evidence type="ECO:0000259" key="15">
    <source>
        <dbReference type="PROSITE" id="PS51217"/>
    </source>
</evidence>
<dbReference type="GO" id="GO:0008409">
    <property type="term" value="F:5'-3' exonuclease activity"/>
    <property type="evidence" value="ECO:0007669"/>
    <property type="project" value="UniProtKB-UniRule"/>
</dbReference>
<keyword evidence="12 14" id="KW-0238">DNA-binding</keyword>
<evidence type="ECO:0000256" key="9">
    <source>
        <dbReference type="ARBA" id="ARBA00022840"/>
    </source>
</evidence>
<keyword evidence="8 14" id="KW-0269">Exonuclease</keyword>
<comment type="subunit">
    <text evidence="14">Heterodimer of AddA and AddB.</text>
</comment>
<dbReference type="EC" id="3.1.-.-" evidence="14"/>
<evidence type="ECO:0000256" key="11">
    <source>
        <dbReference type="ARBA" id="ARBA00023014"/>
    </source>
</evidence>
<protein>
    <recommendedName>
        <fullName evidence="14">ATP-dependent helicase/deoxyribonuclease subunit B</fullName>
        <ecNumber evidence="14">3.1.-.-</ecNumber>
    </recommendedName>
    <alternativeName>
        <fullName evidence="14">ATP-dependent helicase/nuclease subunit AddB</fullName>
    </alternativeName>
</protein>
<keyword evidence="5 14" id="KW-0227">DNA damage</keyword>
<dbReference type="Proteomes" id="UP000053354">
    <property type="component" value="Chromosome"/>
</dbReference>
<keyword evidence="7 14" id="KW-0347">Helicase</keyword>
<evidence type="ECO:0000256" key="14">
    <source>
        <dbReference type="HAMAP-Rule" id="MF_01452"/>
    </source>
</evidence>
<dbReference type="GO" id="GO:0051539">
    <property type="term" value="F:4 iron, 4 sulfur cluster binding"/>
    <property type="evidence" value="ECO:0007669"/>
    <property type="project" value="UniProtKB-KW"/>
</dbReference>
<keyword evidence="10 14" id="KW-0408">Iron</keyword>
<comment type="cofactor">
    <cofactor evidence="14">
        <name>[4Fe-4S] cluster</name>
        <dbReference type="ChEBI" id="CHEBI:49883"/>
    </cofactor>
    <text evidence="14">Binds 1 [4Fe-4S] cluster.</text>
</comment>
<proteinExistence type="inferred from homology"/>
<dbReference type="InterPro" id="IPR038726">
    <property type="entry name" value="PDDEXK_AddAB-type"/>
</dbReference>
<keyword evidence="9 14" id="KW-0067">ATP-binding</keyword>
<evidence type="ECO:0000313" key="17">
    <source>
        <dbReference type="Proteomes" id="UP000053354"/>
    </source>
</evidence>
<evidence type="ECO:0000256" key="6">
    <source>
        <dbReference type="ARBA" id="ARBA00022801"/>
    </source>
</evidence>
<dbReference type="GO" id="GO:0003690">
    <property type="term" value="F:double-stranded DNA binding"/>
    <property type="evidence" value="ECO:0007669"/>
    <property type="project" value="UniProtKB-UniRule"/>
</dbReference>
<comment type="function">
    <text evidence="14">The heterodimer acts as both an ATP-dependent DNA helicase and an ATP-dependent, dual-direction single-stranded exonuclease. Recognizes the chi site generating a DNA molecule suitable for the initiation of homologous recombination. The AddB subunit has 5' -&gt; 3' nuclease activity but not helicase activity.</text>
</comment>
<evidence type="ECO:0000256" key="8">
    <source>
        <dbReference type="ARBA" id="ARBA00022839"/>
    </source>
</evidence>
<keyword evidence="3 14" id="KW-0479">Metal-binding</keyword>
<sequence length="1164" mass="133278">MSLRIVYGRAGSGKTRFVQEEIVEELKQQADGDPIFLVVPDQMSFTTEYRLAAAYGMNGMIRAQAVTFKRLAWRVLQEVGGISRKEVDTFGYRMLIRSLLEDHREDFQLFRRAAGKRGFTDQIEQLVKEFARYCVNCIELNSIRSSLLEAGAPRTLLDKAEDLELILTEIESRLGKVFVDSEGHLALLSEKISQSELIKSSTIYIDGFMTFTAREYEILFELMKYAKSVTIALPMDENTDADNEQALFYQSANTARRLSEYAAKEEIDIGNSVHLDYVRRFNNPELEHIERYFDEYPMQTIQGDGHVSLIEASNRRAEMHAVARAIRDQIRKGYRYNEIAILYRQPEIYDELINTVFPQYEIPYFISQKKSMLHHPLIEFSRSVLESVVSNYSYESVFRAVKTDLFFPQGPVQKWRERSDLLENFVIANGIYGERWFDDKRWFYKKYRGLEFHTAIQTDEELAAQVELHAVRDLIRNPLAQLKEQLKLSKTGRDIAESLFLFIEKIDVYAKIQDLREREENEHRLLAASEHEQAWNQWVGVLDQFVLMFGDKEIDLMTAVKILDEGFDTLEFSRIPPSLDQVTVSNIDLARLMDIKSVFVVGANEGVLPKRIEQEGILTDTDREWFAQIGFELAPTSKMRLMDETYMVYRAFTSASDLLTVSFPIADEEGKALLPSLYIQKLKDMLAIDTIPVVIDPEELLNASPLAYISHPRASLAYLTSQIRSGDLSAEWQAVLNYYKADPLWSSVIRRIFAPIKSNKADPLRENLTEPLYGVPISSSVSRVETYYGCPYAHYVAYGLRLEERSQYKLAAPAMGDLFHAAIKWISDEVMRLGVSWSSLTQKQCRNLAKEAIEQLSPYFVNHILISSHRYRYIQHKLEGIIRQTAFMLSKHAKVSGFVPIALEVGFGPKETIPALEISLDRGRKMNVRGRIDRIDSTEIHGKPYLRVVDYKSSKQGLDLGNVFHGLSLQTFTYLDVALTHADRWLGEEAEPAGVLYFHMHNPMLKLTKLLTAEELEEEMAKSFKMNGLVVEDPEVIEAMDDQIDGYSNVIPVRLNKDGAVSASQSKTVSKEDMQAVRRFVRNKHQNAGNGILAGDTSITPYKLKEDTPCQFCSYRSVCQFDPADPEQNYRKLTPLSPGKAVTLIREEISADDTEETDECHVDR</sequence>
<dbReference type="Pfam" id="PF21445">
    <property type="entry name" value="ADDB_N"/>
    <property type="match status" value="1"/>
</dbReference>
<dbReference type="PANTHER" id="PTHR30591:SF1">
    <property type="entry name" value="RECBCD ENZYME SUBUNIT RECC"/>
    <property type="match status" value="1"/>
</dbReference>
<evidence type="ECO:0000256" key="13">
    <source>
        <dbReference type="ARBA" id="ARBA00023204"/>
    </source>
</evidence>
<comment type="miscellaneous">
    <text evidence="14">Despite having conserved helicase domains, this subunit does not have helicase activity.</text>
</comment>
<dbReference type="SUPFAM" id="SSF52540">
    <property type="entry name" value="P-loop containing nucleoside triphosphate hydrolases"/>
    <property type="match status" value="1"/>
</dbReference>
<name>A0A1B1S3I8_9BACL</name>
<dbReference type="Gene3D" id="3.40.50.300">
    <property type="entry name" value="P-loop containing nucleotide triphosphate hydrolases"/>
    <property type="match status" value="4"/>
</dbReference>
<keyword evidence="13 14" id="KW-0234">DNA repair</keyword>
<feature type="domain" description="UvrD-like helicase C-terminal" evidence="15">
    <location>
        <begin position="276"/>
        <end position="564"/>
    </location>
</feature>
<dbReference type="RefSeq" id="WP_049694593.1">
    <property type="nucleotide sequence ID" value="NZ_CP016540.2"/>
</dbReference>
<evidence type="ECO:0000256" key="10">
    <source>
        <dbReference type="ARBA" id="ARBA00023004"/>
    </source>
</evidence>
<dbReference type="PROSITE" id="PS51217">
    <property type="entry name" value="UVRD_HELICASE_CTER"/>
    <property type="match status" value="1"/>
</dbReference>
<keyword evidence="11 14" id="KW-0411">Iron-sulfur</keyword>
<dbReference type="InterPro" id="IPR027417">
    <property type="entry name" value="P-loop_NTPase"/>
</dbReference>
<keyword evidence="4 14" id="KW-0547">Nucleotide-binding</keyword>
<feature type="binding site" evidence="14">
    <location>
        <position position="1110"/>
    </location>
    <ligand>
        <name>[4Fe-4S] cluster</name>
        <dbReference type="ChEBI" id="CHEBI:49883"/>
    </ligand>
</feature>
<keyword evidence="2 14" id="KW-0540">Nuclease</keyword>
<evidence type="ECO:0000256" key="12">
    <source>
        <dbReference type="ARBA" id="ARBA00023125"/>
    </source>
</evidence>
<gene>
    <name evidence="14" type="primary">addB</name>
    <name evidence="16" type="ORF">I858_012180</name>
</gene>
<keyword evidence="6 14" id="KW-0378">Hydrolase</keyword>
<comment type="similarity">
    <text evidence="14">Belongs to the helicase family. AddB/RexB type 1 subfamily.</text>
</comment>